<sequence>MSLRRVGGKGDGGVDLQGWWWLPTTLSSSSISQLDDHMYFRRRMRVLAQCKAEKKKISPRYIREMEGVLHRYLSQPNSDDSPQPDGSRGPLDPIVGLFISESPFSKSTLLRVHSSPIPLALLHIPPPLPLALPHIPPPLLNPPNLPDLDLPSSRVSLDDAESDPDTTSSENALGTLIFNAALGSSTGLLQGAVEPRWEHAPFLPLGCAGDRGCGVVDAGWTAGRQTRICL</sequence>
<feature type="region of interest" description="Disordered" evidence="3">
    <location>
        <begin position="73"/>
        <end position="92"/>
    </location>
</feature>
<dbReference type="EMBL" id="LUGG01000002">
    <property type="protein sequence ID" value="OBZ77596.1"/>
    <property type="molecule type" value="Genomic_DNA"/>
</dbReference>
<dbReference type="InterPro" id="IPR018828">
    <property type="entry name" value="RRG7"/>
</dbReference>
<evidence type="ECO:0000256" key="2">
    <source>
        <dbReference type="ARBA" id="ARBA00023128"/>
    </source>
</evidence>
<dbReference type="PANTHER" id="PTHR28133">
    <property type="entry name" value="REQUIRED FOR RESPIRATORY GROWTH PROTEIN 7, MITOCHONDRIAL"/>
    <property type="match status" value="1"/>
</dbReference>
<reference evidence="4 5" key="1">
    <citation type="submission" date="2016-03" db="EMBL/GenBank/DDBJ databases">
        <title>Whole genome sequencing of Grifola frondosa 9006-11.</title>
        <authorList>
            <person name="Min B."/>
            <person name="Park H."/>
            <person name="Kim J.-G."/>
            <person name="Cho H."/>
            <person name="Oh Y.-L."/>
            <person name="Kong W.-S."/>
            <person name="Choi I.-G."/>
        </authorList>
    </citation>
    <scope>NUCLEOTIDE SEQUENCE [LARGE SCALE GENOMIC DNA]</scope>
    <source>
        <strain evidence="4 5">9006-11</strain>
    </source>
</reference>
<comment type="caution">
    <text evidence="4">The sequence shown here is derived from an EMBL/GenBank/DDBJ whole genome shotgun (WGS) entry which is preliminary data.</text>
</comment>
<comment type="subcellular location">
    <subcellularLocation>
        <location evidence="1">Mitochondrion</location>
    </subcellularLocation>
</comment>
<dbReference type="OMA" id="HHASCAG"/>
<name>A0A1C7MME8_GRIFR</name>
<evidence type="ECO:0000313" key="5">
    <source>
        <dbReference type="Proteomes" id="UP000092993"/>
    </source>
</evidence>
<dbReference type="Proteomes" id="UP000092993">
    <property type="component" value="Unassembled WGS sequence"/>
</dbReference>
<dbReference type="PANTHER" id="PTHR28133:SF1">
    <property type="entry name" value="REQUIRED FOR RESPIRATORY GROWTH PROTEIN 7, MITOCHONDRIAL"/>
    <property type="match status" value="1"/>
</dbReference>
<protein>
    <submittedName>
        <fullName evidence="4">Uncharacterized protein</fullName>
    </submittedName>
</protein>
<keyword evidence="5" id="KW-1185">Reference proteome</keyword>
<accession>A0A1C7MME8</accession>
<proteinExistence type="predicted"/>
<organism evidence="4 5">
    <name type="scientific">Grifola frondosa</name>
    <name type="common">Maitake</name>
    <name type="synonym">Polyporus frondosus</name>
    <dbReference type="NCBI Taxonomy" id="5627"/>
    <lineage>
        <taxon>Eukaryota</taxon>
        <taxon>Fungi</taxon>
        <taxon>Dikarya</taxon>
        <taxon>Basidiomycota</taxon>
        <taxon>Agaricomycotina</taxon>
        <taxon>Agaricomycetes</taxon>
        <taxon>Polyporales</taxon>
        <taxon>Grifolaceae</taxon>
        <taxon>Grifola</taxon>
    </lineage>
</organism>
<gene>
    <name evidence="4" type="ORF">A0H81_02408</name>
</gene>
<evidence type="ECO:0000256" key="1">
    <source>
        <dbReference type="ARBA" id="ARBA00004173"/>
    </source>
</evidence>
<keyword evidence="2" id="KW-0496">Mitochondrion</keyword>
<dbReference type="OrthoDB" id="20734at2759"/>
<dbReference type="Pfam" id="PF10356">
    <property type="entry name" value="RRG7"/>
    <property type="match status" value="1"/>
</dbReference>
<dbReference type="AlphaFoldDB" id="A0A1C7MME8"/>
<evidence type="ECO:0000313" key="4">
    <source>
        <dbReference type="EMBL" id="OBZ77596.1"/>
    </source>
</evidence>
<evidence type="ECO:0000256" key="3">
    <source>
        <dbReference type="SAM" id="MobiDB-lite"/>
    </source>
</evidence>
<dbReference type="GO" id="GO:0005739">
    <property type="term" value="C:mitochondrion"/>
    <property type="evidence" value="ECO:0007669"/>
    <property type="project" value="UniProtKB-SubCell"/>
</dbReference>
<feature type="region of interest" description="Disordered" evidence="3">
    <location>
        <begin position="143"/>
        <end position="170"/>
    </location>
</feature>